<dbReference type="SMART" id="SM00233">
    <property type="entry name" value="PH"/>
    <property type="match status" value="1"/>
</dbReference>
<dbReference type="Pfam" id="PF12624">
    <property type="entry name" value="VPS13_N"/>
    <property type="match status" value="2"/>
</dbReference>
<sequence length="4438" mass="497794">MLEDQVAALLQRLLGNYVREFNKEALKISVWQGDVELTNMQLKPEALNALKLPVKVKAGFLGSVKLKVPWSRLGQDPVLVCLDRIFLLAEPATQVDGLTEDVVQEAKKTRVREMETKLLERAQKLTSEMVLGVGFKFLGAFSPGYLACYDYYTFSLDTYLLYEDLESNPEHPFAAGVTLGKLSAVTVDDNGMETFVSGGALDRLIDLSIHVRFLTLAQRKSVELDQLAIYLDSDILPWNIDKSWEDLLPLEWLQVFRFGTKDGKPADHMMIKHSYILQPVTGDATYSKLRLKESANSEQPLQKAVVNLNDVTLSLSKDGYRDILKLADNFAAFNQRLKFAHYRPLLPVKSNPRSWWRYAYKAVSDQMKKASGKLSWEQVLRFAGLRKRYISLYASLLKSDPSHAIVDDNEEIKELDRELDIELILQWRMLAHKYVKQSMESDQYSRKQKPQTSWWSFGWKNQSFKDESEQFHFNEEDWERLNKLIGYREGENGESVIINENADTLNMSLEVHMKHNASKLVDGAREYIAELSCEDLDCSIKLYPETKVFDLKLGSYQLSSPNGLLAESATASGSLIGVFHYKPFDAKVDWSMAVKAAPCYMTYLKDSIDGIINFFESSNAVSQTIALETAAAVQMTIDGVKRSAQQQVNRALKDHARFDTLHLLNAYSCLAHHFKQSIMFSCENCDVILLATCVRLRRDVVACSTSRILLRRLCRGWVLVLACCRFLLDLDIAAPKITIPTEFYPDNIHSTKLLLDLGNLVIRSKDDYERRLSEDMNMYVQFDLVLSDVCAFLVDGDYRWSQTTSQGSASFVHSEGVSFLPVIDRCGVIVTLQQIRLENPSYPSTRLSVRVPSLGFHFSPARYHRLMRVAKIFQEEGSEDSDLLHPWNQTDFEGWLSLLIRKGMGNREAVWQRRYICLVGPFLYVLEKPDSKSYKHYIRYYAYCSLRGKQVYHLPAELLGGVEHVLVICYTTRPLSKVVEDANALILRCDSDDSQTNWQSRLQGAIYSASGSAPITTLSETSSDPEDSETELNDTGEVSNILKRERIFVTGALDELKIRFNYNHQVELSVRENDMFIGTVLKSLEIEDLVCCNVVSQPCFLARSFVQSSDVHSSFDDSGNKIFDNNNLTPSEEDMFFEAPENLVNSESLSSQDVLSYEDSSFKPPSFSRIAGLLPGDVVQARMNDFEIIDTLYSFVKAQIVIYDQNSSSYKNIDMQVTVSLATLSFFCRRPTILAIMEFVNAINVEDEKCETFSDNSPSTMVKHDGSGDDMVGDQDSTTIEEPAVKGLLGKGKSRIIFNLILKMDRAQILLMHENETKFATLSQDNLLTDIKVFPSSFSIKAALGNLKISDDSLPVGHAYFWICDMRNHGGSSFVELVFTSFSADDEDYEGYEYSLFGQLSEVRIVYLNRFIQEVVSYFMGLIPNNSKTVVKLKDQVTNSEKWFTTSEIEGSPALKLDLSLRKPIILMPRRTDSPDYLKLDVVHITIQNTFQWLGGNKNELQAVHLEILTIKVEDINLNVGIGTELGESIIEDVNGVSILIRRSLRDLLHQIPITEVTIKMEELKAALTSRDYQIITECATSNISETPHTMAPLNHDSVASSSDVIKPLALQDPGGVETETPNREAWISLKVSVAINLVELCLYAGVARDASLATIKVSGAWLLYKSNNAGEGFLSATLKGFTVIDDREGTEEEFRLAVGMPEKIGHSLHFSSDDENQHICDLNVMKQDEIKPVPTMLIFDAKFALYSTFISLCVQRPQLLVALDFLLAVAEFFVPTVGDMLSNEGNKNPMHEVDAIVLDQPIYQQSCAEISLSPLKPLIVDDEKFDHFTYDGKGGILHLKDRQGFNLSAPSKEAIIYVGSGKRLQFKNVVIKNGKYLDSCILLGSDSGYSVSRNDHVQLEGHDDAISPELTFYNTSKDVGVPSNLSNKLLHAQLDAFARLVLKGNTIEMTANALGLMMESNGITILEPFDTSVKYSNASGKTNIHVSVSDIFMNFTFSILRLFLAVEEDILAFLRMTSKKTISCSQFDKVGTITNPYTDQVYAFWRPCAPPGYAILGDYLTPLDKPPIKGVVAVNTNFATVKRPISFKLIWPPLASEEISGQDGASSSFLLDSLLSNEGNYCSIWFPEAPKGYVALGCVVSSGRTQPPLSAAFCISATLVSSCSLRDCIAINSVNSYQSTLAFWRVDNSVGTFLPADPVTLSLIGRAYELRDVKFRFPESSSASNGSHVEASSSSNVDVQAENSTNVNSGRHFEVVASFQLIWWNQDSSSRNKLSIWRPVVPQGMVYFGDIAVKGYEPPSNCVVLHDNEDGVLFKAPLSFQPVGQIKKQRGMDNISFWMPQAPPGFVSLGSIACKGPPKQSDFSKLRCMRSDKVTQDQFLEESLWNTFDARYTKESFSIWSVGNELGTFLVRSGLKKPPRRFALKLADPNVPSGSDDTVIDAEVKTFSAAIFDDYGGLMVPLFNAHLTGIGFSLHGRANYLNSTANFSLVARSYNDKYESWEPLVEAVDGYLRYQYDLNAPRAASQLRLTSSRDLNINVSEAVSPTHGLRSVIDVHQRRNYYIIPQNKLGQDIFIRAAENVGFSNVLRMPSGDMTPVKVPVSKSMTEPHLKGKLRTKDRIMVTVAIVDAELPRVGGLASNLYVVALRLTPNQNLDSESLLHQQSARTSGSISNFLSDEQQLINWSEIFFFKVDSPDNYLLELIVTDLGKGDTVGFFSAPLNQIAGNIQESSDQFDYLNYLTWIDLSSSNSMTMTQGDEHPKSSARIRCAVLLSPRTEAVEKDEVHIGKRKSGFIQISPSMDGPWTTVRLHYAAPAACWRLGNDVIASEVSVKDGNIYVNMRSLVSVRNNTDFILELCLVPITSKENIKNIRSLSIASNPEGLQIDGNTMQTDEIFETQKYNPSLGWVGYSNNSDGGDHNEDLKDYLKQSLKLTTLSALGPSDFEISRVGLPSGWEWIEDWHLDTLSVNDADGWVYSPDVVSLKWPESFNPLEFANHARQRRWIRTRKQISYAVKQEVSVGSLKPGDSMPLPLPALTQSGVYILQLKPSNVSTHDEYSWSYMVDKPGQLEGFGEPKDSGICISSLTESEELLYCSQISGTSSKGSQKLWFCVSIQATEIAKDICCDPIQDWCLVVKSPLTFSNCLPLAAEYSLLNMQPRGPRGHFVACARGVFSPGETVKVHTVDIRKPLFLSLLPQKGWLPMHEAVLISHPHGLPSKTISLRSSISRRIVKLILDHNYDKEQPLLAKIIRVYAPYWFSITRCPPLRFRLVDLAEEKNPRTIALLFRSKRRDEDILGEITEEEIHEGHTIASALNFNFLGLSASVTGSDQEQHFGPVKDLSPLGDMDGSLDFYAYDADGNCMWLFVSTKPCPYQSVPTKIIYVRPFMTFTNRLGQDMFINLNSEDEPKVLRASDSRIAFAYRKTTETDKIQVRLQDTEWSFPVQISKEDTIFLVLRGHNRSWIFLRTEIRGYEEGSRFIVVFRPGSSDGPIRIENRTDKMISIRQSGFGDISWIKLEPLSTKQFAWEDPYGQKIVDAMIVSDSRNTIWKLDMEGTGISSAEHAELGLQFHVVEMGDVKVGRFTNCQGSTPREESMSLSPAGNQGTSQMQSAMQNTAVPIELIVELGVVGISVVDHRPKELSYVYLESVFVSYSTGYDGGTTSRFKLILGNLQIDNQLPLTLMPVLLAPEQTSDTHHPVFKMTFTIRNESTDGIQVYPHLYIRVTDKVWRLNIHEPIIWALVDFYNNLHLDRIPPSSNVTEVDPEIQIGLIDVSEVRLKVSLETEPSQRPHGVLGVWSPILSAVGNALKIQVHLRRVMHRNRFMRKSSIAPAIQNRIWRDLIHNPLHLIFSVDVLGMTSSTLSSLSRGFAELSTDGQFLQLRSKQVGSRRITGVGDGIIQGSEAFAQGVAFGVSGVLTKPVESARQNGFLGLAHGLGRAFIGFIVQPVSGALDFFSLTVDGIGASCSKCLGVLNNKTAPQTIRNPRAIHADGILREYSEKEAAGQMILCLAEASRHFGCTEIFKEPSKFALSDYYEDHFFVPYQKIVLVTNKRVMLLRCFDLDKRDKKPSKIMWDVAWEELMALELARAGCHLPSHLLLHLKSFKRSENFVRVIKCNVGEESEGTQAQATKICSVVHRVWKAYKFDMKTLVLKVPSSQRHVYFAWSEAAGGEPHHPNKAIIKSRELSSSNYASDEGRFVKHTMNFLKIWSSEQESKGRCKLCRKQASEDGGICSIWRPICPDGYISIGDIAHVGCHPPNVAAVYRNFDRLFALPLGYDLRRYCLLKKVKSTFKGTKPIELLRLTRGSTFVQSANPFRFIATNYDVWRNCQDDYKAPVSVWHPRAPEGYVSPGCVAVSNFEEPEPFSVYCVAESLVEETEFEELKVWSAPDSYPWACHVYQVRSDALHCVALRQTKEESDWKPMRVADNLRTRLHLSEPQ</sequence>
<dbReference type="OrthoDB" id="428159at2759"/>
<proteinExistence type="inferred from homology"/>
<dbReference type="InterPro" id="IPR026847">
    <property type="entry name" value="VPS13"/>
</dbReference>
<dbReference type="Gene3D" id="2.30.29.30">
    <property type="entry name" value="Pleckstrin-homology domain (PH domain)/Phosphotyrosine-binding domain (PTB)"/>
    <property type="match status" value="1"/>
</dbReference>
<dbReference type="InterPro" id="IPR056748">
    <property type="entry name" value="VPS13-like_C"/>
</dbReference>
<evidence type="ECO:0000259" key="5">
    <source>
        <dbReference type="PROSITE" id="PS50003"/>
    </source>
</evidence>
<dbReference type="Pfam" id="PF25037">
    <property type="entry name" value="VPS13_C"/>
    <property type="match status" value="1"/>
</dbReference>
<keyword evidence="2" id="KW-0813">Transport</keyword>
<dbReference type="InterPro" id="IPR011993">
    <property type="entry name" value="PH-like_dom_sf"/>
</dbReference>
<dbReference type="PANTHER" id="PTHR16166">
    <property type="entry name" value="VACUOLAR PROTEIN SORTING-ASSOCIATED PROTEIN VPS13"/>
    <property type="match status" value="1"/>
</dbReference>
<comment type="caution">
    <text evidence="6">The sequence shown here is derived from an EMBL/GenBank/DDBJ whole genome shotgun (WGS) entry which is preliminary data.</text>
</comment>
<feature type="compositionally biased region" description="Acidic residues" evidence="4">
    <location>
        <begin position="1023"/>
        <end position="1034"/>
    </location>
</feature>
<keyword evidence="3" id="KW-0445">Lipid transport</keyword>
<dbReference type="GO" id="GO:0006869">
    <property type="term" value="P:lipid transport"/>
    <property type="evidence" value="ECO:0007669"/>
    <property type="project" value="UniProtKB-KW"/>
</dbReference>
<dbReference type="Proteomes" id="UP000657918">
    <property type="component" value="Unassembled WGS sequence"/>
</dbReference>
<accession>A0A835TKB7</accession>
<dbReference type="InterPro" id="IPR026854">
    <property type="entry name" value="VPS13_N"/>
</dbReference>
<feature type="region of interest" description="Disordered" evidence="4">
    <location>
        <begin position="2220"/>
        <end position="2239"/>
    </location>
</feature>
<dbReference type="Pfam" id="PF25036">
    <property type="entry name" value="VPS13_VAB"/>
    <property type="match status" value="2"/>
</dbReference>
<dbReference type="InterPro" id="IPR001849">
    <property type="entry name" value="PH_domain"/>
</dbReference>
<dbReference type="InterPro" id="IPR006614">
    <property type="entry name" value="Peroxin/Ferlin"/>
</dbReference>
<evidence type="ECO:0000256" key="1">
    <source>
        <dbReference type="ARBA" id="ARBA00006545"/>
    </source>
</evidence>
<evidence type="ECO:0000256" key="4">
    <source>
        <dbReference type="SAM" id="MobiDB-lite"/>
    </source>
</evidence>
<dbReference type="PANTHER" id="PTHR16166:SF137">
    <property type="entry name" value="PLECKSTRIN HOMOLOGY (PH) DOMAIN-CONTAINING PROTEIN"/>
    <property type="match status" value="1"/>
</dbReference>
<dbReference type="PROSITE" id="PS50003">
    <property type="entry name" value="PH_DOMAIN"/>
    <property type="match status" value="1"/>
</dbReference>
<protein>
    <recommendedName>
        <fullName evidence="5">PH domain-containing protein</fullName>
    </recommendedName>
</protein>
<evidence type="ECO:0000256" key="2">
    <source>
        <dbReference type="ARBA" id="ARBA00022448"/>
    </source>
</evidence>
<dbReference type="EMBL" id="JADGMS010000001">
    <property type="protein sequence ID" value="KAF9689731.1"/>
    <property type="molecule type" value="Genomic_DNA"/>
</dbReference>
<dbReference type="SUPFAM" id="SSF50729">
    <property type="entry name" value="PH domain-like"/>
    <property type="match status" value="1"/>
</dbReference>
<dbReference type="GO" id="GO:0006623">
    <property type="term" value="P:protein targeting to vacuole"/>
    <property type="evidence" value="ECO:0007669"/>
    <property type="project" value="TreeGrafter"/>
</dbReference>
<reference evidence="6 7" key="1">
    <citation type="submission" date="2020-10" db="EMBL/GenBank/DDBJ databases">
        <title>Plant Genome Project.</title>
        <authorList>
            <person name="Zhang R.-G."/>
        </authorList>
    </citation>
    <scope>NUCLEOTIDE SEQUENCE [LARGE SCALE GENOMIC DNA]</scope>
    <source>
        <strain evidence="6">FAFU-HL-1</strain>
        <tissue evidence="6">Leaf</tissue>
    </source>
</reference>
<dbReference type="InterPro" id="IPR009543">
    <property type="entry name" value="VPS13_VAB"/>
</dbReference>
<dbReference type="Pfam" id="PF06101">
    <property type="entry name" value="Vps62"/>
    <property type="match status" value="2"/>
</dbReference>
<gene>
    <name evidence="6" type="ORF">SADUNF_Sadunf01G0122800</name>
</gene>
<dbReference type="GO" id="GO:0016020">
    <property type="term" value="C:membrane"/>
    <property type="evidence" value="ECO:0007669"/>
    <property type="project" value="InterPro"/>
</dbReference>
<feature type="region of interest" description="Disordered" evidence="4">
    <location>
        <begin position="1013"/>
        <end position="1035"/>
    </location>
</feature>
<comment type="similarity">
    <text evidence="1">Belongs to the VPS13 family.</text>
</comment>
<organism evidence="6 7">
    <name type="scientific">Salix dunnii</name>
    <dbReference type="NCBI Taxonomy" id="1413687"/>
    <lineage>
        <taxon>Eukaryota</taxon>
        <taxon>Viridiplantae</taxon>
        <taxon>Streptophyta</taxon>
        <taxon>Embryophyta</taxon>
        <taxon>Tracheophyta</taxon>
        <taxon>Spermatophyta</taxon>
        <taxon>Magnoliopsida</taxon>
        <taxon>eudicotyledons</taxon>
        <taxon>Gunneridae</taxon>
        <taxon>Pentapetalae</taxon>
        <taxon>rosids</taxon>
        <taxon>fabids</taxon>
        <taxon>Malpighiales</taxon>
        <taxon>Salicaceae</taxon>
        <taxon>Saliceae</taxon>
        <taxon>Salix</taxon>
    </lineage>
</organism>
<keyword evidence="7" id="KW-1185">Reference proteome</keyword>
<feature type="region of interest" description="Disordered" evidence="4">
    <location>
        <begin position="1254"/>
        <end position="1274"/>
    </location>
</feature>
<evidence type="ECO:0000313" key="7">
    <source>
        <dbReference type="Proteomes" id="UP000657918"/>
    </source>
</evidence>
<dbReference type="GO" id="GO:0045053">
    <property type="term" value="P:protein retention in Golgi apparatus"/>
    <property type="evidence" value="ECO:0007669"/>
    <property type="project" value="TreeGrafter"/>
</dbReference>
<evidence type="ECO:0000256" key="3">
    <source>
        <dbReference type="ARBA" id="ARBA00023055"/>
    </source>
</evidence>
<dbReference type="InterPro" id="IPR009291">
    <property type="entry name" value="Vps62"/>
</dbReference>
<feature type="domain" description="PH" evidence="5">
    <location>
        <begin position="889"/>
        <end position="1007"/>
    </location>
</feature>
<evidence type="ECO:0000313" key="6">
    <source>
        <dbReference type="EMBL" id="KAF9689731.1"/>
    </source>
</evidence>
<dbReference type="SMART" id="SM00694">
    <property type="entry name" value="DysFC"/>
    <property type="match status" value="1"/>
</dbReference>
<name>A0A835TKB7_9ROSI</name>